<reference evidence="1 2" key="1">
    <citation type="submission" date="2016-06" db="EMBL/GenBank/DDBJ databases">
        <authorList>
            <person name="Kjaerup R.B."/>
            <person name="Dalgaard T.S."/>
            <person name="Juul-Madsen H.R."/>
        </authorList>
    </citation>
    <scope>NUCLEOTIDE SEQUENCE [LARGE SCALE GENOMIC DNA]</scope>
    <source>
        <strain evidence="1 2">CECT 8886</strain>
    </source>
</reference>
<dbReference type="STRING" id="1792290.MSP8886_01192"/>
<dbReference type="EMBL" id="FLOB01000002">
    <property type="protein sequence ID" value="SBS28481.1"/>
    <property type="molecule type" value="Genomic_DNA"/>
</dbReference>
<dbReference type="AlphaFoldDB" id="A0A1A8T954"/>
<sequence>MPIALIIGADSPAAEELLLGTAVQESLAFKYRNQQRGGPAVSYFQIEPNTHNDVWTNFIDYRPKLKEKVLSLLTNKSADKINELEYNDKYAAAIARIIYMRVPSPLPPIGNIEKQANYWKAHYNTPLGKGKPSEYIEKWNKYVLGVK</sequence>
<dbReference type="Proteomes" id="UP000092544">
    <property type="component" value="Unassembled WGS sequence"/>
</dbReference>
<organism evidence="1 2">
    <name type="scientific">Marinomonas spartinae</name>
    <dbReference type="NCBI Taxonomy" id="1792290"/>
    <lineage>
        <taxon>Bacteria</taxon>
        <taxon>Pseudomonadati</taxon>
        <taxon>Pseudomonadota</taxon>
        <taxon>Gammaproteobacteria</taxon>
        <taxon>Oceanospirillales</taxon>
        <taxon>Oceanospirillaceae</taxon>
        <taxon>Marinomonas</taxon>
    </lineage>
</organism>
<evidence type="ECO:0000313" key="1">
    <source>
        <dbReference type="EMBL" id="SBS28481.1"/>
    </source>
</evidence>
<dbReference type="RefSeq" id="WP_067013703.1">
    <property type="nucleotide sequence ID" value="NZ_FLOB01000002.1"/>
</dbReference>
<proteinExistence type="predicted"/>
<gene>
    <name evidence="1" type="ORF">MSP8886_01192</name>
</gene>
<accession>A0A1A8T954</accession>
<protein>
    <submittedName>
        <fullName evidence="1">Uncharacterized protein</fullName>
    </submittedName>
</protein>
<keyword evidence="2" id="KW-1185">Reference proteome</keyword>
<evidence type="ECO:0000313" key="2">
    <source>
        <dbReference type="Proteomes" id="UP000092544"/>
    </source>
</evidence>
<name>A0A1A8T954_9GAMM</name>